<dbReference type="AlphaFoldDB" id="A0A8J3JTG9"/>
<dbReference type="PANTHER" id="PTHR13847">
    <property type="entry name" value="SARCOSINE DEHYDROGENASE-RELATED"/>
    <property type="match status" value="1"/>
</dbReference>
<accession>A0A8J3JTG9</accession>
<protein>
    <submittedName>
        <fullName evidence="2">Oxidoreductase</fullName>
    </submittedName>
</protein>
<dbReference type="GO" id="GO:0005737">
    <property type="term" value="C:cytoplasm"/>
    <property type="evidence" value="ECO:0007669"/>
    <property type="project" value="TreeGrafter"/>
</dbReference>
<dbReference type="Proteomes" id="UP000601223">
    <property type="component" value="Unassembled WGS sequence"/>
</dbReference>
<dbReference type="RefSeq" id="WP_203753371.1">
    <property type="nucleotide sequence ID" value="NZ_BONF01000040.1"/>
</dbReference>
<dbReference type="InterPro" id="IPR006076">
    <property type="entry name" value="FAD-dep_OxRdtase"/>
</dbReference>
<dbReference type="SUPFAM" id="SSF51905">
    <property type="entry name" value="FAD/NAD(P)-binding domain"/>
    <property type="match status" value="1"/>
</dbReference>
<dbReference type="PANTHER" id="PTHR13847:SF281">
    <property type="entry name" value="FAD DEPENDENT OXIDOREDUCTASE DOMAIN-CONTAINING PROTEIN"/>
    <property type="match status" value="1"/>
</dbReference>
<dbReference type="EMBL" id="BONF01000040">
    <property type="protein sequence ID" value="GIF84693.1"/>
    <property type="molecule type" value="Genomic_DNA"/>
</dbReference>
<proteinExistence type="predicted"/>
<sequence>MRAKGSKLWASALADASPTPYWTDRPERPAPVPPLTSATTAQLAVIGGGYSGLWTALLAKERDPSADVVLLESGVCGHAASGRNGGFCSASLTHGLANGVDRFPDEITELERLGRENLDQIEDTLGRYAIDCDFERTGELEVATSAYQLDWLHESAELTRSMGYRAEVFDRDQVRAQVDSPTYLGGWWDRDRVAMVDPAKLAWGLRQACLSLGVRIYEGTPVLGLSSGRDGLTLRTPHGEVRAAKVALATSAFGPLLRKLKRYLIPVYDYALMTEPLSPAQLGDLGWANRQGLGDSANQFHYYRLTADNRILFGGYDAIYHFGNRIAPTLEQREATFDRLAEHFFTTFPQLEGLRFTHSWGGVIDTCTRFCAFFGTAFGGRLAYAAGYTGLGVGATRFGAQVMLDHLSGAATARTELDFVRSKPWPLPPEPLRSLGIQLTRWSLARADEHQGRRNLWLRTLDHAGLGFDS</sequence>
<reference evidence="2 3" key="1">
    <citation type="submission" date="2021-01" db="EMBL/GenBank/DDBJ databases">
        <title>Whole genome shotgun sequence of Catellatospora bangladeshensis NBRC 107357.</title>
        <authorList>
            <person name="Komaki H."/>
            <person name="Tamura T."/>
        </authorList>
    </citation>
    <scope>NUCLEOTIDE SEQUENCE [LARGE SCALE GENOMIC DNA]</scope>
    <source>
        <strain evidence="2 3">NBRC 107357</strain>
    </source>
</reference>
<evidence type="ECO:0000313" key="3">
    <source>
        <dbReference type="Proteomes" id="UP000601223"/>
    </source>
</evidence>
<evidence type="ECO:0000313" key="2">
    <source>
        <dbReference type="EMBL" id="GIF84693.1"/>
    </source>
</evidence>
<dbReference type="Pfam" id="PF01266">
    <property type="entry name" value="DAO"/>
    <property type="match status" value="1"/>
</dbReference>
<keyword evidence="3" id="KW-1185">Reference proteome</keyword>
<comment type="caution">
    <text evidence="2">The sequence shown here is derived from an EMBL/GenBank/DDBJ whole genome shotgun (WGS) entry which is preliminary data.</text>
</comment>
<feature type="domain" description="FAD dependent oxidoreductase" evidence="1">
    <location>
        <begin position="43"/>
        <end position="402"/>
    </location>
</feature>
<evidence type="ECO:0000259" key="1">
    <source>
        <dbReference type="Pfam" id="PF01266"/>
    </source>
</evidence>
<name>A0A8J3JTG9_9ACTN</name>
<dbReference type="InterPro" id="IPR036188">
    <property type="entry name" value="FAD/NAD-bd_sf"/>
</dbReference>
<dbReference type="Gene3D" id="3.50.50.60">
    <property type="entry name" value="FAD/NAD(P)-binding domain"/>
    <property type="match status" value="1"/>
</dbReference>
<dbReference type="Gene3D" id="3.30.9.10">
    <property type="entry name" value="D-Amino Acid Oxidase, subunit A, domain 2"/>
    <property type="match status" value="1"/>
</dbReference>
<gene>
    <name evidence="2" type="ORF">Cba03nite_60420</name>
</gene>
<organism evidence="2 3">
    <name type="scientific">Catellatospora bangladeshensis</name>
    <dbReference type="NCBI Taxonomy" id="310355"/>
    <lineage>
        <taxon>Bacteria</taxon>
        <taxon>Bacillati</taxon>
        <taxon>Actinomycetota</taxon>
        <taxon>Actinomycetes</taxon>
        <taxon>Micromonosporales</taxon>
        <taxon>Micromonosporaceae</taxon>
        <taxon>Catellatospora</taxon>
    </lineage>
</organism>